<evidence type="ECO:0000256" key="8">
    <source>
        <dbReference type="SAM" id="MobiDB-lite"/>
    </source>
</evidence>
<dbReference type="EMBL" id="NHOQ01001971">
    <property type="protein sequence ID" value="PWA20169.1"/>
    <property type="molecule type" value="Genomic_DNA"/>
</dbReference>
<dbReference type="Gene3D" id="4.10.400.10">
    <property type="entry name" value="Low-density Lipoprotein Receptor"/>
    <property type="match status" value="1"/>
</dbReference>
<keyword evidence="3 7" id="KW-0720">Serine protease</keyword>
<evidence type="ECO:0000256" key="6">
    <source>
        <dbReference type="PROSITE-ProRule" id="PRU00196"/>
    </source>
</evidence>
<dbReference type="PANTHER" id="PTHR24252:SF7">
    <property type="entry name" value="HYALIN"/>
    <property type="match status" value="1"/>
</dbReference>
<evidence type="ECO:0000256" key="9">
    <source>
        <dbReference type="SAM" id="Phobius"/>
    </source>
</evidence>
<reference evidence="12 13" key="1">
    <citation type="journal article" date="2018" name="G3 (Bethesda)">
        <title>A High-Quality Reference Genome for the Invasive Mosquitofish Gambusia affinis Using a Chicago Library.</title>
        <authorList>
            <person name="Hoffberg S.L."/>
            <person name="Troendle N.J."/>
            <person name="Glenn T.C."/>
            <person name="Mahmud O."/>
            <person name="Louha S."/>
            <person name="Chalopin D."/>
            <person name="Bennetzen J.L."/>
            <person name="Mauricio R."/>
        </authorList>
    </citation>
    <scope>NUCLEOTIDE SEQUENCE [LARGE SCALE GENOMIC DNA]</scope>
    <source>
        <strain evidence="12">NE01/NJP1002.9</strain>
        <tissue evidence="12">Muscle</tissue>
    </source>
</reference>
<dbReference type="InterPro" id="IPR009003">
    <property type="entry name" value="Peptidase_S1_PA"/>
</dbReference>
<keyword evidence="9" id="KW-1133">Transmembrane helix</keyword>
<keyword evidence="4" id="KW-1015">Disulfide bond</keyword>
<feature type="compositionally biased region" description="Pro residues" evidence="8">
    <location>
        <begin position="594"/>
        <end position="613"/>
    </location>
</feature>
<dbReference type="PRINTS" id="PR00722">
    <property type="entry name" value="CHYMOTRYPSIN"/>
</dbReference>
<name>A0A315VA16_GAMAF</name>
<dbReference type="CDD" id="cd00190">
    <property type="entry name" value="Tryp_SPc"/>
    <property type="match status" value="1"/>
</dbReference>
<dbReference type="InterPro" id="IPR033116">
    <property type="entry name" value="TRYPSIN_SER"/>
</dbReference>
<dbReference type="Gene3D" id="3.10.250.10">
    <property type="entry name" value="SRCR-like domain"/>
    <property type="match status" value="1"/>
</dbReference>
<dbReference type="InterPro" id="IPR002172">
    <property type="entry name" value="LDrepeatLR_classA_rpt"/>
</dbReference>
<dbReference type="InterPro" id="IPR001254">
    <property type="entry name" value="Trypsin_dom"/>
</dbReference>
<keyword evidence="9" id="KW-0812">Transmembrane</keyword>
<comment type="caution">
    <text evidence="12">The sequence shown here is derived from an EMBL/GenBank/DDBJ whole genome shotgun (WGS) entry which is preliminary data.</text>
</comment>
<evidence type="ECO:0000256" key="3">
    <source>
        <dbReference type="ARBA" id="ARBA00022825"/>
    </source>
</evidence>
<organism evidence="12 13">
    <name type="scientific">Gambusia affinis</name>
    <name type="common">Western mosquitofish</name>
    <name type="synonym">Heterandria affinis</name>
    <dbReference type="NCBI Taxonomy" id="33528"/>
    <lineage>
        <taxon>Eukaryota</taxon>
        <taxon>Metazoa</taxon>
        <taxon>Chordata</taxon>
        <taxon>Craniata</taxon>
        <taxon>Vertebrata</taxon>
        <taxon>Euteleostomi</taxon>
        <taxon>Actinopterygii</taxon>
        <taxon>Neopterygii</taxon>
        <taxon>Teleostei</taxon>
        <taxon>Neoteleostei</taxon>
        <taxon>Acanthomorphata</taxon>
        <taxon>Ovalentaria</taxon>
        <taxon>Atherinomorphae</taxon>
        <taxon>Cyprinodontiformes</taxon>
        <taxon>Poeciliidae</taxon>
        <taxon>Poeciliinae</taxon>
        <taxon>Gambusia</taxon>
    </lineage>
</organism>
<keyword evidence="2 7" id="KW-0378">Hydrolase</keyword>
<dbReference type="InterPro" id="IPR001314">
    <property type="entry name" value="Peptidase_S1A"/>
</dbReference>
<evidence type="ECO:0000256" key="2">
    <source>
        <dbReference type="ARBA" id="ARBA00022801"/>
    </source>
</evidence>
<dbReference type="Pfam" id="PF00089">
    <property type="entry name" value="Trypsin"/>
    <property type="match status" value="1"/>
</dbReference>
<dbReference type="GO" id="GO:0006508">
    <property type="term" value="P:proteolysis"/>
    <property type="evidence" value="ECO:0007669"/>
    <property type="project" value="UniProtKB-KW"/>
</dbReference>
<gene>
    <name evidence="12" type="ORF">CCH79_00003840</name>
</gene>
<dbReference type="SMART" id="SM00020">
    <property type="entry name" value="Tryp_SPc"/>
    <property type="match status" value="1"/>
</dbReference>
<dbReference type="PROSITE" id="PS00134">
    <property type="entry name" value="TRYPSIN_HIS"/>
    <property type="match status" value="1"/>
</dbReference>
<keyword evidence="9" id="KW-0472">Membrane</keyword>
<evidence type="ECO:0000259" key="11">
    <source>
        <dbReference type="PROSITE" id="PS50287"/>
    </source>
</evidence>
<dbReference type="PROSITE" id="PS50240">
    <property type="entry name" value="TRYPSIN_DOM"/>
    <property type="match status" value="1"/>
</dbReference>
<comment type="caution">
    <text evidence="6">Lacks conserved residue(s) required for the propagation of feature annotation.</text>
</comment>
<dbReference type="SUPFAM" id="SSF57424">
    <property type="entry name" value="LDL receptor-like module"/>
    <property type="match status" value="1"/>
</dbReference>
<evidence type="ECO:0000259" key="10">
    <source>
        <dbReference type="PROSITE" id="PS50240"/>
    </source>
</evidence>
<evidence type="ECO:0000256" key="7">
    <source>
        <dbReference type="RuleBase" id="RU363034"/>
    </source>
</evidence>
<feature type="transmembrane region" description="Helical" evidence="9">
    <location>
        <begin position="99"/>
        <end position="119"/>
    </location>
</feature>
<keyword evidence="1 7" id="KW-0645">Protease</keyword>
<dbReference type="GO" id="GO:0004252">
    <property type="term" value="F:serine-type endopeptidase activity"/>
    <property type="evidence" value="ECO:0007669"/>
    <property type="project" value="InterPro"/>
</dbReference>
<evidence type="ECO:0000256" key="1">
    <source>
        <dbReference type="ARBA" id="ARBA00022670"/>
    </source>
</evidence>
<accession>A0A315VA16</accession>
<dbReference type="STRING" id="33528.ENSGAFP00000017401"/>
<keyword evidence="5" id="KW-0325">Glycoprotein</keyword>
<dbReference type="PROSITE" id="PS00135">
    <property type="entry name" value="TRYPSIN_SER"/>
    <property type="match status" value="1"/>
</dbReference>
<evidence type="ECO:0000256" key="5">
    <source>
        <dbReference type="ARBA" id="ARBA00023180"/>
    </source>
</evidence>
<dbReference type="InterPro" id="IPR018114">
    <property type="entry name" value="TRYPSIN_HIS"/>
</dbReference>
<dbReference type="InterPro" id="IPR036772">
    <property type="entry name" value="SRCR-like_dom_sf"/>
</dbReference>
<dbReference type="InterPro" id="IPR043504">
    <property type="entry name" value="Peptidase_S1_PA_chymotrypsin"/>
</dbReference>
<evidence type="ECO:0008006" key="14">
    <source>
        <dbReference type="Google" id="ProtNLM"/>
    </source>
</evidence>
<proteinExistence type="predicted"/>
<feature type="region of interest" description="Disordered" evidence="8">
    <location>
        <begin position="593"/>
        <end position="642"/>
    </location>
</feature>
<dbReference type="PROSITE" id="PS50287">
    <property type="entry name" value="SRCR_2"/>
    <property type="match status" value="1"/>
</dbReference>
<sequence>MSHQVQVVEDKILGGGGTTKRKCRRPRVIRKKLLSKQQRSALYTGMLYYSTEVESSRSSFQEPADIDLSNFSSMLNPQEVVCKKPIANPKEKALKRRKIFIWILIAVVIVATLVTAGYFSKSQFLITLYVTNVLSEDTDEFAISNKTFLCISAEQMFLFKKLIESYYFYCTSSAKFIPLAKSCDGNFDCSQGEDEAYCLSEFKENETFPVRLISADRVLQVFNGKTWVTVCSDDWSTQHTETACNQLGYTKSPTSNNVNVGSLPYPLKTGPFTAVRSGSGSTPVHQATIDRSVCRTGSVVSLTCSDCGVGGNMERIVGGVDAHIEEYPWQVSLQNGGHRCGGSLVSSRWIVTAAHCFSSNKEVSRWTVMSGETYMTTLGGSSVDKIIIHNKYDEARNDYDLAMMRLSSPISLGDKRKPVCLPPKDLLLPDKAPVVVSGWGLLRENGKTSTILQKADIEVIDRNTCSNIYGSISQRMICAGNLKGGVDSCQGDSGGPLVYLSSSKWNLVGVVSWGDGCARENRPGVYSNVDNMLNWIYSVIESELDTEPKFGPHQAKMICSMVRCVEVLIVGTLELINKTLHLPKAPPDIHVGLSPPPLAPPRLPRPLPPPRPLPRVGAGSVPESSSESMVTSAGSSDKSRSPRSIRWALALLMA</sequence>
<dbReference type="Proteomes" id="UP000250572">
    <property type="component" value="Unassembled WGS sequence"/>
</dbReference>
<protein>
    <recommendedName>
        <fullName evidence="14">Peptidase S1 domain-containing protein</fullName>
    </recommendedName>
</protein>
<dbReference type="AlphaFoldDB" id="A0A315VA16"/>
<dbReference type="SUPFAM" id="SSF56487">
    <property type="entry name" value="SRCR-like"/>
    <property type="match status" value="1"/>
</dbReference>
<dbReference type="SMART" id="SM00202">
    <property type="entry name" value="SR"/>
    <property type="match status" value="1"/>
</dbReference>
<dbReference type="Gene3D" id="2.40.10.10">
    <property type="entry name" value="Trypsin-like serine proteases"/>
    <property type="match status" value="1"/>
</dbReference>
<dbReference type="CDD" id="cd00112">
    <property type="entry name" value="LDLa"/>
    <property type="match status" value="1"/>
</dbReference>
<evidence type="ECO:0000256" key="4">
    <source>
        <dbReference type="ARBA" id="ARBA00023157"/>
    </source>
</evidence>
<dbReference type="Pfam" id="PF15494">
    <property type="entry name" value="SRCR_2"/>
    <property type="match status" value="1"/>
</dbReference>
<dbReference type="GO" id="GO:0016020">
    <property type="term" value="C:membrane"/>
    <property type="evidence" value="ECO:0007669"/>
    <property type="project" value="InterPro"/>
</dbReference>
<feature type="domain" description="SRCR" evidence="11">
    <location>
        <begin position="210"/>
        <end position="307"/>
    </location>
</feature>
<feature type="compositionally biased region" description="Polar residues" evidence="8">
    <location>
        <begin position="622"/>
        <end position="636"/>
    </location>
</feature>
<dbReference type="InterPro" id="IPR036055">
    <property type="entry name" value="LDL_receptor-like_sf"/>
</dbReference>
<keyword evidence="13" id="KW-1185">Reference proteome</keyword>
<evidence type="ECO:0000313" key="12">
    <source>
        <dbReference type="EMBL" id="PWA20169.1"/>
    </source>
</evidence>
<feature type="domain" description="Peptidase S1" evidence="10">
    <location>
        <begin position="316"/>
        <end position="541"/>
    </location>
</feature>
<dbReference type="FunFam" id="2.40.10.10:FF:000003">
    <property type="entry name" value="Transmembrane serine protease 3"/>
    <property type="match status" value="1"/>
</dbReference>
<dbReference type="InterPro" id="IPR001190">
    <property type="entry name" value="SRCR"/>
</dbReference>
<dbReference type="PANTHER" id="PTHR24252">
    <property type="entry name" value="ACROSIN-RELATED"/>
    <property type="match status" value="1"/>
</dbReference>
<evidence type="ECO:0000313" key="13">
    <source>
        <dbReference type="Proteomes" id="UP000250572"/>
    </source>
</evidence>
<dbReference type="SUPFAM" id="SSF50494">
    <property type="entry name" value="Trypsin-like serine proteases"/>
    <property type="match status" value="1"/>
</dbReference>